<evidence type="ECO:0000313" key="2">
    <source>
        <dbReference type="EMBL" id="CBK79006.1"/>
    </source>
</evidence>
<organism evidence="2 3">
    <name type="scientific">Coprococcus catus GD/7</name>
    <dbReference type="NCBI Taxonomy" id="717962"/>
    <lineage>
        <taxon>Bacteria</taxon>
        <taxon>Bacillati</taxon>
        <taxon>Bacillota</taxon>
        <taxon>Clostridia</taxon>
        <taxon>Lachnospirales</taxon>
        <taxon>Lachnospiraceae</taxon>
        <taxon>Coprococcus</taxon>
    </lineage>
</organism>
<dbReference type="InterPro" id="IPR035965">
    <property type="entry name" value="PAS-like_dom_sf"/>
</dbReference>
<dbReference type="Proteomes" id="UP000008798">
    <property type="component" value="Chromosome"/>
</dbReference>
<dbReference type="PATRIC" id="fig|717962.3.peg.18"/>
<dbReference type="KEGG" id="cct:CC1_00270"/>
<dbReference type="NCBIfam" id="TIGR00229">
    <property type="entry name" value="sensory_box"/>
    <property type="match status" value="1"/>
</dbReference>
<protein>
    <recommendedName>
        <fullName evidence="1">PAS domain-containing protein</fullName>
    </recommendedName>
</protein>
<dbReference type="AlphaFoldDB" id="D4J3T5"/>
<name>D4J3T5_9FIRM</name>
<sequence>MIKIGMLLPYEDMLLIAKRVYEATDESIREALTAAADLARVAESEKLNTAQFETVLDTSFNSIIKLNTVGNIIVINKMIENRIGKDEEEVVGLPVEEILPNVDRSRIESILEGKVKAMFPDYLHNIIKQKI</sequence>
<evidence type="ECO:0000313" key="3">
    <source>
        <dbReference type="Proteomes" id="UP000008798"/>
    </source>
</evidence>
<dbReference type="InterPro" id="IPR000014">
    <property type="entry name" value="PAS"/>
</dbReference>
<reference evidence="2 3" key="1">
    <citation type="submission" date="2010-03" db="EMBL/GenBank/DDBJ databases">
        <title>The genome sequence of Coprococcus catus GD/7.</title>
        <authorList>
            <consortium name="metaHIT consortium -- http://www.metahit.eu/"/>
            <person name="Pajon A."/>
            <person name="Turner K."/>
            <person name="Parkhill J."/>
            <person name="Duncan S."/>
            <person name="Flint H."/>
        </authorList>
    </citation>
    <scope>NUCLEOTIDE SEQUENCE [LARGE SCALE GENOMIC DNA]</scope>
    <source>
        <strain evidence="2 3">GD/7</strain>
    </source>
</reference>
<feature type="domain" description="PAS" evidence="1">
    <location>
        <begin position="48"/>
        <end position="118"/>
    </location>
</feature>
<dbReference type="SMART" id="SM00091">
    <property type="entry name" value="PAS"/>
    <property type="match status" value="1"/>
</dbReference>
<dbReference type="SUPFAM" id="SSF55785">
    <property type="entry name" value="PYP-like sensor domain (PAS domain)"/>
    <property type="match status" value="1"/>
</dbReference>
<dbReference type="EMBL" id="FP929038">
    <property type="protein sequence ID" value="CBK79006.1"/>
    <property type="molecule type" value="Genomic_DNA"/>
</dbReference>
<dbReference type="HOGENOM" id="CLU_1924018_0_0_9"/>
<dbReference type="Gene3D" id="3.30.450.20">
    <property type="entry name" value="PAS domain"/>
    <property type="match status" value="1"/>
</dbReference>
<gene>
    <name evidence="2" type="ORF">CC1_00270</name>
</gene>
<reference evidence="2 3" key="2">
    <citation type="submission" date="2010-03" db="EMBL/GenBank/DDBJ databases">
        <authorList>
            <person name="Pajon A."/>
        </authorList>
    </citation>
    <scope>NUCLEOTIDE SEQUENCE [LARGE SCALE GENOMIC DNA]</scope>
    <source>
        <strain evidence="2 3">GD/7</strain>
    </source>
</reference>
<dbReference type="RefSeq" id="WP_015512609.1">
    <property type="nucleotide sequence ID" value="NC_021009.1"/>
</dbReference>
<evidence type="ECO:0000259" key="1">
    <source>
        <dbReference type="PROSITE" id="PS50112"/>
    </source>
</evidence>
<proteinExistence type="predicted"/>
<dbReference type="PROSITE" id="PS50112">
    <property type="entry name" value="PAS"/>
    <property type="match status" value="1"/>
</dbReference>
<dbReference type="STRING" id="717962.CC1_00270"/>
<accession>D4J3T5</accession>